<evidence type="ECO:0000313" key="2">
    <source>
        <dbReference type="Proteomes" id="UP000278823"/>
    </source>
</evidence>
<sequence length="64" mass="6897">MVGPPKTPPQPLPTRGRGLSAAPHMFHFTVSSAKKVAAWHYTMRQLSPSPLWGGVGEGSFLRLA</sequence>
<keyword evidence="2" id="KW-1185">Reference proteome</keyword>
<reference evidence="2" key="1">
    <citation type="submission" date="2018-11" db="EMBL/GenBank/DDBJ databases">
        <title>Rhizobium chutanense sp. nov., isolated from root nodules of Phaseolus vulgaris in China.</title>
        <authorList>
            <person name="Huo Y."/>
        </authorList>
    </citation>
    <scope>NUCLEOTIDE SEQUENCE [LARGE SCALE GENOMIC DNA]</scope>
    <source>
        <strain evidence="2">CCBAU 65647</strain>
    </source>
</reference>
<accession>A0A3S0STY1</accession>
<dbReference type="AlphaFoldDB" id="A0A3S0STY1"/>
<comment type="caution">
    <text evidence="1">The sequence shown here is derived from an EMBL/GenBank/DDBJ whole genome shotgun (WGS) entry which is preliminary data.</text>
</comment>
<dbReference type="Proteomes" id="UP000278823">
    <property type="component" value="Unassembled WGS sequence"/>
</dbReference>
<name>A0A3S0STY1_9HYPH</name>
<gene>
    <name evidence="1" type="ORF">EFQ99_02775</name>
</gene>
<dbReference type="EMBL" id="RJTH01000001">
    <property type="protein sequence ID" value="RUM27618.1"/>
    <property type="molecule type" value="Genomic_DNA"/>
</dbReference>
<organism evidence="1 2">
    <name type="scientific">Rhizobium vallis</name>
    <dbReference type="NCBI Taxonomy" id="634290"/>
    <lineage>
        <taxon>Bacteria</taxon>
        <taxon>Pseudomonadati</taxon>
        <taxon>Pseudomonadota</taxon>
        <taxon>Alphaproteobacteria</taxon>
        <taxon>Hyphomicrobiales</taxon>
        <taxon>Rhizobiaceae</taxon>
        <taxon>Rhizobium/Agrobacterium group</taxon>
        <taxon>Rhizobium</taxon>
    </lineage>
</organism>
<protein>
    <submittedName>
        <fullName evidence="1">Uncharacterized protein</fullName>
    </submittedName>
</protein>
<dbReference type="OrthoDB" id="9805924at2"/>
<evidence type="ECO:0000313" key="1">
    <source>
        <dbReference type="EMBL" id="RUM27618.1"/>
    </source>
</evidence>
<proteinExistence type="predicted"/>